<reference evidence="2" key="2">
    <citation type="submission" date="2020-09" db="EMBL/GenBank/DDBJ databases">
        <authorList>
            <person name="Sun Q."/>
            <person name="Zhou Y."/>
        </authorList>
    </citation>
    <scope>NUCLEOTIDE SEQUENCE</scope>
    <source>
        <strain evidence="2">CGMCC 1.15360</strain>
    </source>
</reference>
<proteinExistence type="predicted"/>
<evidence type="ECO:0000313" key="3">
    <source>
        <dbReference type="Proteomes" id="UP000612349"/>
    </source>
</evidence>
<dbReference type="Gene3D" id="2.60.120.200">
    <property type="match status" value="1"/>
</dbReference>
<dbReference type="AlphaFoldDB" id="A0A916Z9G3"/>
<dbReference type="InterPro" id="IPR013320">
    <property type="entry name" value="ConA-like_dom_sf"/>
</dbReference>
<feature type="chain" id="PRO_5037344805" description="LamG-like jellyroll fold domain-containing protein" evidence="1">
    <location>
        <begin position="30"/>
        <end position="1178"/>
    </location>
</feature>
<evidence type="ECO:0008006" key="4">
    <source>
        <dbReference type="Google" id="ProtNLM"/>
    </source>
</evidence>
<feature type="signal peptide" evidence="1">
    <location>
        <begin position="1"/>
        <end position="29"/>
    </location>
</feature>
<dbReference type="OrthoDB" id="7311100at2"/>
<evidence type="ECO:0000256" key="1">
    <source>
        <dbReference type="SAM" id="SignalP"/>
    </source>
</evidence>
<organism evidence="2 3">
    <name type="scientific">Croceicoccus mobilis</name>
    <dbReference type="NCBI Taxonomy" id="1703339"/>
    <lineage>
        <taxon>Bacteria</taxon>
        <taxon>Pseudomonadati</taxon>
        <taxon>Pseudomonadota</taxon>
        <taxon>Alphaproteobacteria</taxon>
        <taxon>Sphingomonadales</taxon>
        <taxon>Erythrobacteraceae</taxon>
        <taxon>Croceicoccus</taxon>
    </lineage>
</organism>
<keyword evidence="1" id="KW-0732">Signal</keyword>
<name>A0A916Z9G3_9SPHN</name>
<accession>A0A916Z9G3</accession>
<protein>
    <recommendedName>
        <fullName evidence="4">LamG-like jellyroll fold domain-containing protein</fullName>
    </recommendedName>
</protein>
<comment type="caution">
    <text evidence="2">The sequence shown here is derived from an EMBL/GenBank/DDBJ whole genome shotgun (WGS) entry which is preliminary data.</text>
</comment>
<dbReference type="EMBL" id="BMIP01000012">
    <property type="protein sequence ID" value="GGD82470.1"/>
    <property type="molecule type" value="Genomic_DNA"/>
</dbReference>
<evidence type="ECO:0000313" key="2">
    <source>
        <dbReference type="EMBL" id="GGD82470.1"/>
    </source>
</evidence>
<dbReference type="Pfam" id="PF13385">
    <property type="entry name" value="Laminin_G_3"/>
    <property type="match status" value="1"/>
</dbReference>
<gene>
    <name evidence="2" type="ORF">GCM10010990_35620</name>
</gene>
<dbReference type="PROSITE" id="PS51257">
    <property type="entry name" value="PROKAR_LIPOPROTEIN"/>
    <property type="match status" value="1"/>
</dbReference>
<dbReference type="SUPFAM" id="SSF49899">
    <property type="entry name" value="Concanavalin A-like lectins/glucanases"/>
    <property type="match status" value="1"/>
</dbReference>
<keyword evidence="3" id="KW-1185">Reference proteome</keyword>
<sequence length="1178" mass="127967">MIEFLRTNRTLAATLLLAAACLHGASAFAAQPDGGLLFAMDGSTGTEAQQAGGAARPLFNRGVRAASDGAVGPALDLDGDLTLAWAAPGNMLAQRGTISFFIRSTDPFDKAPVTLFRVGTADSTSWDFTFLRVDWNGHGYDAFVTDANLGRTRVSWVSPDAPDGSDWVHVAFAWDEETGAELWIDGKRVGAAKSTGVFDQSLFAFGPFQRVISPQKTESAYNGVRPGQLDELRIYDHALSDGEVAKLAAGEAVSSTAAAPRSLNDKGVSADWDARFGWSGVSALDIPARSGALAIRKVEFTDTRDEKTKAFRGADGIRETTWPGVYNRSRLTGRTDYFVLPDWNTYSTAGRRYDLTLPDKAWNRVEIQGAAHGRLLWQDKPVLTRRAGIERSSDALNTRTGGVLSFVNDLPETPIQEIGVYHVHAVEALPESWRQLDYTVDIAASPGAYRGLDTLTAALAGRRPRDERAAVVALPSGGPLVEGASGAIPAPDEKTLPVVTVMIPATFRDQAHGGIATRFDQGWKNMNAGLDGVALTLPAMGTAKSMALNIRLHDPLWPARDLVDINVRIDPRHANTIWLDSRDRILRDGDPISLTIASADPDFGAASLQGAEISLRFKPADAARAEHVADRLEQARDQLASTIEEKPASRLYPSYVRFERDVSDVLRVDPDNARALALWHEVNPDQAAQAVPPPPPVPDGVPAWAFRQTEALKTYREFVDWWIDHRQMPSGEFGGGLSDDTDLVNQWVGLALMGVERERIAASQRAVLDATIANGMWDNGINRIVTDQLHTYEEGINTLAQAMMLTPGDPALIAMAQAAVAQYPRIIRKNPAGHDHFASAWYSGSEIYTGGHLGRQYPYSFLITHPGLLLGEYEGDEAARRSILAALDSWLAHAEKGDNGVWRIPSEIAWESDSGSGNGVGPAIHDFWAAWLWTGDDRYLRAIAPAGMTAGSAANLFSLNADALAWLPGGDALARKIADGALSDPGARFDPNLGTASNADRARFVTWQMDGDNDLLANLYAGETARTRARWYVLTDAELWSDRVAVPSEFLQRARLGGVAHLRNAYFPGNLVEWRFADPHGAEDMGIMIPRGNRTQFRVIAHNLSDRPIEAEMLGAMLTGGQWTMTSGRDADGDNRADRQENAAKVTLARGQGVTLLFPPHRTMVFDFALAMPEVARP</sequence>
<reference evidence="2" key="1">
    <citation type="journal article" date="2014" name="Int. J. Syst. Evol. Microbiol.">
        <title>Complete genome sequence of Corynebacterium casei LMG S-19264T (=DSM 44701T), isolated from a smear-ripened cheese.</title>
        <authorList>
            <consortium name="US DOE Joint Genome Institute (JGI-PGF)"/>
            <person name="Walter F."/>
            <person name="Albersmeier A."/>
            <person name="Kalinowski J."/>
            <person name="Ruckert C."/>
        </authorList>
    </citation>
    <scope>NUCLEOTIDE SEQUENCE</scope>
    <source>
        <strain evidence="2">CGMCC 1.15360</strain>
    </source>
</reference>
<dbReference type="Proteomes" id="UP000612349">
    <property type="component" value="Unassembled WGS sequence"/>
</dbReference>